<dbReference type="GO" id="GO:0043190">
    <property type="term" value="C:ATP-binding cassette (ABC) transporter complex"/>
    <property type="evidence" value="ECO:0007669"/>
    <property type="project" value="InterPro"/>
</dbReference>
<feature type="signal peptide" evidence="4">
    <location>
        <begin position="1"/>
        <end position="21"/>
    </location>
</feature>
<proteinExistence type="inferred from homology"/>
<evidence type="ECO:0000256" key="4">
    <source>
        <dbReference type="SAM" id="SignalP"/>
    </source>
</evidence>
<organism evidence="6 7">
    <name type="scientific">Oscillibacter hominis</name>
    <dbReference type="NCBI Taxonomy" id="2763056"/>
    <lineage>
        <taxon>Bacteria</taxon>
        <taxon>Bacillati</taxon>
        <taxon>Bacillota</taxon>
        <taxon>Clostridia</taxon>
        <taxon>Eubacteriales</taxon>
        <taxon>Oscillospiraceae</taxon>
        <taxon>Oscillibacter</taxon>
    </lineage>
</organism>
<evidence type="ECO:0000313" key="7">
    <source>
        <dbReference type="Proteomes" id="UP000515960"/>
    </source>
</evidence>
<dbReference type="PANTHER" id="PTHR30290">
    <property type="entry name" value="PERIPLASMIC BINDING COMPONENT OF ABC TRANSPORTER"/>
    <property type="match status" value="1"/>
</dbReference>
<dbReference type="Gene3D" id="3.40.190.10">
    <property type="entry name" value="Periplasmic binding protein-like II"/>
    <property type="match status" value="1"/>
</dbReference>
<feature type="chain" id="PRO_5038831296" evidence="4">
    <location>
        <begin position="22"/>
        <end position="517"/>
    </location>
</feature>
<dbReference type="PIRSF" id="PIRSF002741">
    <property type="entry name" value="MppA"/>
    <property type="match status" value="1"/>
</dbReference>
<dbReference type="InterPro" id="IPR000914">
    <property type="entry name" value="SBP_5_dom"/>
</dbReference>
<dbReference type="KEGG" id="ohi:H8790_13450"/>
<sequence>MKNLTRIVSLLLALAMCAALLGCGGGSTEADPEASTDIGSAVNTPSDEITVGIAQDLDDSLDPHLAVYAGTKEILFNVFEGLVKPTPDGELVPAVAESCEVSEDGTVYTFTLREGIRFHDGRAVTVDDVIASIERCADDSEGKTPLVPAFSVIQSAVAADDRTVVITIDQRNNEFLSYLTTAILPKDYPEQDTAPVGTGPFRFVSRSAQDSIVLERFDDYWGDKAALSKVTFKIMESADALVLALQGGSIDLCAHLTANQAAQLGDGFNILEGTMNLVQALYLNNAEKPFDNQLVRQALSYAVDPQQVMDMIADGHGKEVGSSMYPAFTKYFVEELNDYYTYDPAKARELLAQAGYPDGFEMTITVPSNYQPHVDTAQVLVEQLKAVGVTATIERVDWGTWVSRVYTDRQFQSTVVGVDASNMTARAMLERFTSDASDNFINYENPEYDQLFAQAIAAGDDQKQTELYKQMEAVLTETAANVYIQDMADLVAISKDLEGYRFYPIYVMDLSTVRYAG</sequence>
<dbReference type="Gene3D" id="3.10.105.10">
    <property type="entry name" value="Dipeptide-binding Protein, Domain 3"/>
    <property type="match status" value="1"/>
</dbReference>
<dbReference type="PANTHER" id="PTHR30290:SF9">
    <property type="entry name" value="OLIGOPEPTIDE-BINDING PROTEIN APPA"/>
    <property type="match status" value="1"/>
</dbReference>
<feature type="domain" description="Solute-binding protein family 5" evidence="5">
    <location>
        <begin position="90"/>
        <end position="438"/>
    </location>
</feature>
<dbReference type="AlphaFoldDB" id="A0A7G9B4E1"/>
<evidence type="ECO:0000256" key="1">
    <source>
        <dbReference type="ARBA" id="ARBA00005695"/>
    </source>
</evidence>
<reference evidence="6 7" key="1">
    <citation type="submission" date="2020-08" db="EMBL/GenBank/DDBJ databases">
        <authorList>
            <person name="Liu C."/>
            <person name="Sun Q."/>
        </authorList>
    </citation>
    <scope>NUCLEOTIDE SEQUENCE [LARGE SCALE GENOMIC DNA]</scope>
    <source>
        <strain evidence="6 7">NSJ-62</strain>
    </source>
</reference>
<dbReference type="InterPro" id="IPR030678">
    <property type="entry name" value="Peptide/Ni-bd"/>
</dbReference>
<evidence type="ECO:0000313" key="6">
    <source>
        <dbReference type="EMBL" id="QNL44422.1"/>
    </source>
</evidence>
<evidence type="ECO:0000256" key="3">
    <source>
        <dbReference type="ARBA" id="ARBA00022729"/>
    </source>
</evidence>
<dbReference type="GO" id="GO:0042597">
    <property type="term" value="C:periplasmic space"/>
    <property type="evidence" value="ECO:0007669"/>
    <property type="project" value="UniProtKB-ARBA"/>
</dbReference>
<dbReference type="SUPFAM" id="SSF53850">
    <property type="entry name" value="Periplasmic binding protein-like II"/>
    <property type="match status" value="1"/>
</dbReference>
<dbReference type="PROSITE" id="PS51257">
    <property type="entry name" value="PROKAR_LIPOPROTEIN"/>
    <property type="match status" value="1"/>
</dbReference>
<evidence type="ECO:0000259" key="5">
    <source>
        <dbReference type="Pfam" id="PF00496"/>
    </source>
</evidence>
<evidence type="ECO:0000256" key="2">
    <source>
        <dbReference type="ARBA" id="ARBA00022448"/>
    </source>
</evidence>
<dbReference type="InterPro" id="IPR039424">
    <property type="entry name" value="SBP_5"/>
</dbReference>
<dbReference type="Gene3D" id="3.90.76.10">
    <property type="entry name" value="Dipeptide-binding Protein, Domain 1"/>
    <property type="match status" value="1"/>
</dbReference>
<gene>
    <name evidence="6" type="ORF">H8790_13450</name>
</gene>
<keyword evidence="2" id="KW-0813">Transport</keyword>
<dbReference type="GO" id="GO:0015833">
    <property type="term" value="P:peptide transport"/>
    <property type="evidence" value="ECO:0007669"/>
    <property type="project" value="TreeGrafter"/>
</dbReference>
<keyword evidence="3 4" id="KW-0732">Signal</keyword>
<keyword evidence="7" id="KW-1185">Reference proteome</keyword>
<dbReference type="Proteomes" id="UP000515960">
    <property type="component" value="Chromosome"/>
</dbReference>
<dbReference type="EMBL" id="CP060490">
    <property type="protein sequence ID" value="QNL44422.1"/>
    <property type="molecule type" value="Genomic_DNA"/>
</dbReference>
<protein>
    <submittedName>
        <fullName evidence="6">ABC transporter substrate-binding protein</fullName>
    </submittedName>
</protein>
<dbReference type="RefSeq" id="WP_187333023.1">
    <property type="nucleotide sequence ID" value="NZ_CP060490.1"/>
</dbReference>
<accession>A0A7G9B4E1</accession>
<comment type="similarity">
    <text evidence="1">Belongs to the bacterial solute-binding protein 5 family.</text>
</comment>
<dbReference type="GO" id="GO:1904680">
    <property type="term" value="F:peptide transmembrane transporter activity"/>
    <property type="evidence" value="ECO:0007669"/>
    <property type="project" value="TreeGrafter"/>
</dbReference>
<dbReference type="Pfam" id="PF00496">
    <property type="entry name" value="SBP_bac_5"/>
    <property type="match status" value="1"/>
</dbReference>
<name>A0A7G9B4E1_9FIRM</name>